<keyword evidence="10" id="KW-0539">Nucleus</keyword>
<evidence type="ECO:0000256" key="6">
    <source>
        <dbReference type="ARBA" id="ARBA00022816"/>
    </source>
</evidence>
<dbReference type="Pfam" id="PF00400">
    <property type="entry name" value="WD40"/>
    <property type="match status" value="2"/>
</dbReference>
<dbReference type="Proteomes" id="UP000007259">
    <property type="component" value="Chromosome 28"/>
</dbReference>
<dbReference type="PhylomeDB" id="E9AZM6"/>
<keyword evidence="13" id="KW-1185">Reference proteome</keyword>
<dbReference type="GeneID" id="13450401"/>
<dbReference type="GO" id="GO:0051028">
    <property type="term" value="P:mRNA transport"/>
    <property type="evidence" value="ECO:0007669"/>
    <property type="project" value="UniProtKB-KW"/>
</dbReference>
<gene>
    <name evidence="12" type="ORF">LMXM_28_0650</name>
</gene>
<evidence type="ECO:0000313" key="12">
    <source>
        <dbReference type="EMBL" id="CBZ28427.1"/>
    </source>
</evidence>
<evidence type="ECO:0000256" key="4">
    <source>
        <dbReference type="ARBA" id="ARBA00022574"/>
    </source>
</evidence>
<dbReference type="GO" id="GO:0090114">
    <property type="term" value="P:COPII-coated vesicle budding"/>
    <property type="evidence" value="ECO:0007669"/>
    <property type="project" value="TreeGrafter"/>
</dbReference>
<dbReference type="SUPFAM" id="SSF50978">
    <property type="entry name" value="WD40 repeat-like"/>
    <property type="match status" value="1"/>
</dbReference>
<dbReference type="RefSeq" id="XP_003876898.1">
    <property type="nucleotide sequence ID" value="XM_003876849.1"/>
</dbReference>
<dbReference type="KEGG" id="lmi:LMXM_28_0650"/>
<proteinExistence type="inferred from homology"/>
<evidence type="ECO:0000313" key="13">
    <source>
        <dbReference type="Proteomes" id="UP000007259"/>
    </source>
</evidence>
<keyword evidence="3" id="KW-0813">Transport</keyword>
<evidence type="ECO:0000256" key="9">
    <source>
        <dbReference type="ARBA" id="ARBA00023132"/>
    </source>
</evidence>
<evidence type="ECO:0000256" key="7">
    <source>
        <dbReference type="ARBA" id="ARBA00022927"/>
    </source>
</evidence>
<dbReference type="Gene3D" id="2.130.10.10">
    <property type="entry name" value="YVTN repeat-like/Quinoprotein amine dehydrogenase"/>
    <property type="match status" value="1"/>
</dbReference>
<evidence type="ECO:0000256" key="1">
    <source>
        <dbReference type="ARBA" id="ARBA00004567"/>
    </source>
</evidence>
<sequence length="359" mass="37801">MSDTLLDTGHTAAVTNIAADANGRHLATASSDGTVHVYESVTSSSKEASQYKGGPQPTTWSPVAVLQCSGEEQAATVTCVAWAPPALYTAALVTCTEATNEVALWCDVGNDAQYRKIYVYTLATPGWCVAWAPHEYGKLFAVGCADGAVVVFTGGPDGTWDIHSFESHPHGCSGLSFAPFFPPGALLMAPLEEDVGNVPGNAPPIPLAPPRMVTCGGGRFVKLWTHSFAPRPGEEGSGAPLGSVWTSIELEAAEASSAPAWREVLWAPNLGLPFTYIAAGSEDGLVAVWVQDGPASNPWQCRLLPPPHGTPGENVTKLSWSLVGTFLLVSYADGTVAMWKETSNHGAWRVVSELENPTL</sequence>
<keyword evidence="7" id="KW-0653">Protein transport</keyword>
<dbReference type="InterPro" id="IPR037363">
    <property type="entry name" value="Sec13/Seh1_fam"/>
</dbReference>
<dbReference type="AlphaFoldDB" id="E9AZM6"/>
<dbReference type="GO" id="GO:0030127">
    <property type="term" value="C:COPII vesicle coat"/>
    <property type="evidence" value="ECO:0007669"/>
    <property type="project" value="TreeGrafter"/>
</dbReference>
<evidence type="ECO:0000256" key="10">
    <source>
        <dbReference type="ARBA" id="ARBA00023242"/>
    </source>
</evidence>
<dbReference type="EMBL" id="FR799581">
    <property type="protein sequence ID" value="CBZ28427.1"/>
    <property type="molecule type" value="Genomic_DNA"/>
</dbReference>
<dbReference type="FunFam" id="2.130.10.10:FF:002244">
    <property type="entry name" value="Protein transport protein sec13, putative"/>
    <property type="match status" value="1"/>
</dbReference>
<evidence type="ECO:0000256" key="8">
    <source>
        <dbReference type="ARBA" id="ARBA00023010"/>
    </source>
</evidence>
<keyword evidence="5" id="KW-0677">Repeat</keyword>
<dbReference type="InterPro" id="IPR036322">
    <property type="entry name" value="WD40_repeat_dom_sf"/>
</dbReference>
<dbReference type="GO" id="GO:0031080">
    <property type="term" value="C:nuclear pore outer ring"/>
    <property type="evidence" value="ECO:0007669"/>
    <property type="project" value="TreeGrafter"/>
</dbReference>
<accession>E9AZM6</accession>
<name>E9AZM6_LEIMU</name>
<dbReference type="VEuPathDB" id="TriTrypDB:LmxM.28.0650"/>
<evidence type="ECO:0000256" key="11">
    <source>
        <dbReference type="PROSITE-ProRule" id="PRU00221"/>
    </source>
</evidence>
<dbReference type="PANTHER" id="PTHR11024">
    <property type="entry name" value="NUCLEAR PORE COMPLEX PROTEIN SEC13 / SEH1 FAMILY MEMBER"/>
    <property type="match status" value="1"/>
</dbReference>
<evidence type="ECO:0000256" key="5">
    <source>
        <dbReference type="ARBA" id="ARBA00022737"/>
    </source>
</evidence>
<keyword evidence="4 11" id="KW-0853">WD repeat</keyword>
<comment type="similarity">
    <text evidence="2">Belongs to the WD repeat SEC13 family.</text>
</comment>
<dbReference type="GO" id="GO:0005198">
    <property type="term" value="F:structural molecule activity"/>
    <property type="evidence" value="ECO:0007669"/>
    <property type="project" value="InterPro"/>
</dbReference>
<organism evidence="12 13">
    <name type="scientific">Leishmania mexicana (strain MHOM/GT/2001/U1103)</name>
    <dbReference type="NCBI Taxonomy" id="929439"/>
    <lineage>
        <taxon>Eukaryota</taxon>
        <taxon>Discoba</taxon>
        <taxon>Euglenozoa</taxon>
        <taxon>Kinetoplastea</taxon>
        <taxon>Metakinetoplastina</taxon>
        <taxon>Trypanosomatida</taxon>
        <taxon>Trypanosomatidae</taxon>
        <taxon>Leishmaniinae</taxon>
        <taxon>Leishmania</taxon>
    </lineage>
</organism>
<dbReference type="SMART" id="SM00320">
    <property type="entry name" value="WD40"/>
    <property type="match status" value="5"/>
</dbReference>
<dbReference type="OrthoDB" id="364224at2759"/>
<dbReference type="GO" id="GO:0006606">
    <property type="term" value="P:protein import into nucleus"/>
    <property type="evidence" value="ECO:0007669"/>
    <property type="project" value="TreeGrafter"/>
</dbReference>
<keyword evidence="8" id="KW-0811">Translocation</keyword>
<reference evidence="12 13" key="1">
    <citation type="journal article" date="2011" name="Genome Res.">
        <title>Chromosome and gene copy number variation allow major structural change between species and strains of Leishmania.</title>
        <authorList>
            <person name="Rogers M.B."/>
            <person name="Hilley J.D."/>
            <person name="Dickens N.J."/>
            <person name="Wilkes J."/>
            <person name="Bates P.A."/>
            <person name="Depledge D.P."/>
            <person name="Harris D."/>
            <person name="Her Y."/>
            <person name="Herzyk P."/>
            <person name="Imamura H."/>
            <person name="Otto T.D."/>
            <person name="Sanders M."/>
            <person name="Seeger K."/>
            <person name="Dujardin J.C."/>
            <person name="Berriman M."/>
            <person name="Smith D.F."/>
            <person name="Hertz-Fowler C."/>
            <person name="Mottram J.C."/>
        </authorList>
    </citation>
    <scope>NUCLEOTIDE SEQUENCE [LARGE SCALE GENOMIC DNA]</scope>
    <source>
        <strain evidence="12 13">MHOM/GT/2001/U1103</strain>
    </source>
</reference>
<keyword evidence="9" id="KW-0906">Nuclear pore complex</keyword>
<dbReference type="OMA" id="VKLWTHS"/>
<feature type="repeat" description="WD" evidence="11">
    <location>
        <begin position="7"/>
        <end position="48"/>
    </location>
</feature>
<keyword evidence="6" id="KW-0509">mRNA transport</keyword>
<evidence type="ECO:0000256" key="3">
    <source>
        <dbReference type="ARBA" id="ARBA00022448"/>
    </source>
</evidence>
<dbReference type="InterPro" id="IPR015943">
    <property type="entry name" value="WD40/YVTN_repeat-like_dom_sf"/>
</dbReference>
<comment type="subcellular location">
    <subcellularLocation>
        <location evidence="1">Nucleus</location>
        <location evidence="1">Nuclear pore complex</location>
    </subcellularLocation>
</comment>
<dbReference type="PROSITE" id="PS50294">
    <property type="entry name" value="WD_REPEATS_REGION"/>
    <property type="match status" value="1"/>
</dbReference>
<dbReference type="PANTHER" id="PTHR11024:SF2">
    <property type="entry name" value="PROTEIN SEC13 HOMOLOG"/>
    <property type="match status" value="1"/>
</dbReference>
<dbReference type="PROSITE" id="PS50082">
    <property type="entry name" value="WD_REPEATS_2"/>
    <property type="match status" value="1"/>
</dbReference>
<protein>
    <submittedName>
        <fullName evidence="12">Uncharacterized protein</fullName>
    </submittedName>
</protein>
<dbReference type="InterPro" id="IPR001680">
    <property type="entry name" value="WD40_rpt"/>
</dbReference>
<evidence type="ECO:0000256" key="2">
    <source>
        <dbReference type="ARBA" id="ARBA00010102"/>
    </source>
</evidence>